<protein>
    <submittedName>
        <fullName evidence="2">NAD-dependent epimerase/dehydratase</fullName>
    </submittedName>
</protein>
<dbReference type="Proteomes" id="UP000187203">
    <property type="component" value="Unassembled WGS sequence"/>
</dbReference>
<dbReference type="AlphaFoldDB" id="A0A1R3GE30"/>
<dbReference type="OrthoDB" id="2735536at2759"/>
<sequence length="43" mass="4592">MEFGDKGSVCVTGGTGFIASWMIKMLLEQGYSVHTAIRPDSGN</sequence>
<name>A0A1R3GE30_9ROSI</name>
<evidence type="ECO:0000313" key="3">
    <source>
        <dbReference type="Proteomes" id="UP000187203"/>
    </source>
</evidence>
<reference evidence="3" key="1">
    <citation type="submission" date="2013-09" db="EMBL/GenBank/DDBJ databases">
        <title>Corchorus olitorius genome sequencing.</title>
        <authorList>
            <person name="Alam M."/>
            <person name="Haque M.S."/>
            <person name="Islam M.S."/>
            <person name="Emdad E.M."/>
            <person name="Islam M.M."/>
            <person name="Ahmed B."/>
            <person name="Halim A."/>
            <person name="Hossen Q.M.M."/>
            <person name="Hossain M.Z."/>
            <person name="Ahmed R."/>
            <person name="Khan M.M."/>
            <person name="Islam R."/>
            <person name="Rashid M.M."/>
            <person name="Khan S.A."/>
            <person name="Rahman M.S."/>
            <person name="Alam M."/>
            <person name="Yahiya A.S."/>
            <person name="Khan M.S."/>
            <person name="Azam M.S."/>
            <person name="Haque T."/>
            <person name="Lashkar M.Z.H."/>
            <person name="Akhand A.I."/>
            <person name="Morshed G."/>
            <person name="Roy S."/>
            <person name="Uddin K.S."/>
            <person name="Rabeya T."/>
            <person name="Hossain A.S."/>
            <person name="Chowdhury A."/>
            <person name="Snigdha A.R."/>
            <person name="Mortoza M.S."/>
            <person name="Matin S.A."/>
            <person name="Hoque S.M.E."/>
            <person name="Islam M.K."/>
            <person name="Roy D.K."/>
            <person name="Haider R."/>
            <person name="Moosa M.M."/>
            <person name="Elias S.M."/>
            <person name="Hasan A.M."/>
            <person name="Jahan S."/>
            <person name="Shafiuddin M."/>
            <person name="Mahmood N."/>
            <person name="Shommy N.S."/>
        </authorList>
    </citation>
    <scope>NUCLEOTIDE SEQUENCE [LARGE SCALE GENOMIC DNA]</scope>
    <source>
        <strain evidence="3">cv. O-4</strain>
    </source>
</reference>
<dbReference type="Gene3D" id="3.40.50.720">
    <property type="entry name" value="NAD(P)-binding Rossmann-like Domain"/>
    <property type="match status" value="1"/>
</dbReference>
<gene>
    <name evidence="2" type="ORF">COLO4_35691</name>
</gene>
<organism evidence="2 3">
    <name type="scientific">Corchorus olitorius</name>
    <dbReference type="NCBI Taxonomy" id="93759"/>
    <lineage>
        <taxon>Eukaryota</taxon>
        <taxon>Viridiplantae</taxon>
        <taxon>Streptophyta</taxon>
        <taxon>Embryophyta</taxon>
        <taxon>Tracheophyta</taxon>
        <taxon>Spermatophyta</taxon>
        <taxon>Magnoliopsida</taxon>
        <taxon>eudicotyledons</taxon>
        <taxon>Gunneridae</taxon>
        <taxon>Pentapetalae</taxon>
        <taxon>rosids</taxon>
        <taxon>malvids</taxon>
        <taxon>Malvales</taxon>
        <taxon>Malvaceae</taxon>
        <taxon>Grewioideae</taxon>
        <taxon>Apeibeae</taxon>
        <taxon>Corchorus</taxon>
    </lineage>
</organism>
<dbReference type="Pfam" id="PF16363">
    <property type="entry name" value="GDP_Man_Dehyd"/>
    <property type="match status" value="1"/>
</dbReference>
<dbReference type="InterPro" id="IPR036291">
    <property type="entry name" value="NAD(P)-bd_dom_sf"/>
</dbReference>
<dbReference type="EMBL" id="AWUE01022776">
    <property type="protein sequence ID" value="OMO56317.1"/>
    <property type="molecule type" value="Genomic_DNA"/>
</dbReference>
<comment type="caution">
    <text evidence="2">The sequence shown here is derived from an EMBL/GenBank/DDBJ whole genome shotgun (WGS) entry which is preliminary data.</text>
</comment>
<keyword evidence="3" id="KW-1185">Reference proteome</keyword>
<evidence type="ECO:0000313" key="2">
    <source>
        <dbReference type="EMBL" id="OMO56317.1"/>
    </source>
</evidence>
<dbReference type="SUPFAM" id="SSF51735">
    <property type="entry name" value="NAD(P)-binding Rossmann-fold domains"/>
    <property type="match status" value="1"/>
</dbReference>
<accession>A0A1R3GE30</accession>
<dbReference type="STRING" id="93759.A0A1R3GE30"/>
<evidence type="ECO:0000259" key="1">
    <source>
        <dbReference type="Pfam" id="PF16363"/>
    </source>
</evidence>
<proteinExistence type="predicted"/>
<feature type="domain" description="NAD(P)-binding" evidence="1">
    <location>
        <begin position="11"/>
        <end position="41"/>
    </location>
</feature>
<dbReference type="InterPro" id="IPR016040">
    <property type="entry name" value="NAD(P)-bd_dom"/>
</dbReference>